<protein>
    <submittedName>
        <fullName evidence="1">Uncharacterized protein</fullName>
    </submittedName>
</protein>
<reference evidence="1" key="1">
    <citation type="submission" date="2019-08" db="EMBL/GenBank/DDBJ databases">
        <authorList>
            <person name="Kucharzyk K."/>
            <person name="Murdoch R.W."/>
            <person name="Higgins S."/>
            <person name="Loffler F."/>
        </authorList>
    </citation>
    <scope>NUCLEOTIDE SEQUENCE</scope>
</reference>
<dbReference type="EMBL" id="VSSQ01018701">
    <property type="protein sequence ID" value="MPM62124.1"/>
    <property type="molecule type" value="Genomic_DNA"/>
</dbReference>
<proteinExistence type="predicted"/>
<organism evidence="1">
    <name type="scientific">bioreactor metagenome</name>
    <dbReference type="NCBI Taxonomy" id="1076179"/>
    <lineage>
        <taxon>unclassified sequences</taxon>
        <taxon>metagenomes</taxon>
        <taxon>ecological metagenomes</taxon>
    </lineage>
</organism>
<comment type="caution">
    <text evidence="1">The sequence shown here is derived from an EMBL/GenBank/DDBJ whole genome shotgun (WGS) entry which is preliminary data.</text>
</comment>
<gene>
    <name evidence="1" type="ORF">SDC9_108990</name>
</gene>
<evidence type="ECO:0000313" key="1">
    <source>
        <dbReference type="EMBL" id="MPM62124.1"/>
    </source>
</evidence>
<accession>A0A645BK27</accession>
<name>A0A645BK27_9ZZZZ</name>
<dbReference type="AlphaFoldDB" id="A0A645BK27"/>
<sequence length="105" mass="11475">MHILGGAGMGNNNPFCTHFQDLANLHLIGTGYPYHRGDAGKLGCHDEFFHIVRAVKGAMLQIKIDKVISIISDGFHSTGCSGKTGDAEYRTFFHTFAKCHSDSFS</sequence>